<organism evidence="3 4">
    <name type="scientific">Streptomyces albus (strain ATCC 21838 / DSM 41398 / FERM P-419 / JCM 4703 / NBRC 107858)</name>
    <dbReference type="NCBI Taxonomy" id="1081613"/>
    <lineage>
        <taxon>Bacteria</taxon>
        <taxon>Bacillati</taxon>
        <taxon>Actinomycetota</taxon>
        <taxon>Actinomycetes</taxon>
        <taxon>Kitasatosporales</taxon>
        <taxon>Streptomycetaceae</taxon>
        <taxon>Streptomyces</taxon>
    </lineage>
</organism>
<dbReference type="Proteomes" id="UP000031523">
    <property type="component" value="Chromosome"/>
</dbReference>
<sequence>MTRDDLTPSGGLPGETGSIGPGTGESGTGGPGTGEPGTGEPGTGEPGTGEPGISNPGIRETGTGDPGSGNPGSGDPRTGEPGIRNTGTGGPGRGASGSTAPGSTTPGTGNPRSTGPGTSDPGISDPGTTKSAPPPPPRHPHPRFPRYPALRPDLLAVLCALLLFVAAAVVGTRIEDREGTLHVGWPPLYANWDPHGGPGTPAALAVAVLVVGFGPYLARRLPWRALLVTVWLAAMAWTWSLALADGWRRGVARRLATKYEYLRSVDRFDDIGATLRDFTRHILIDSPDHWPPHVAGHPPGATLTFVYLDRIGLGGGAWAATFVLTVATSAAVAALVAVRALAGERLARRAAPFLVLSPAAVWAGVSADGYFAAVAAWAVALLALAATRRERPVLSLACGFGAGLLFGLTWYLSYGLVLFAAFAGAVLLLTRTARPLPALLAGALVVPLAFTFAGFAWWEAYDILVDRYYQGAGGVRPYGYWVWANLACTTLLLGAAGVAGLRRVLAAAPRTLRAVRTGRLGPAERFTGLVLTALLVLLTADLSGMSKAETERIWLPFALWLLPAAALLPRPGRRAWLAAQALLALAVNHLLLTGW</sequence>
<protein>
    <recommendedName>
        <fullName evidence="5">Integral membrane protein</fullName>
    </recommendedName>
</protein>
<feature type="region of interest" description="Disordered" evidence="1">
    <location>
        <begin position="1"/>
        <end position="145"/>
    </location>
</feature>
<feature type="transmembrane region" description="Helical" evidence="2">
    <location>
        <begin position="478"/>
        <end position="501"/>
    </location>
</feature>
<feature type="transmembrane region" description="Helical" evidence="2">
    <location>
        <begin position="225"/>
        <end position="244"/>
    </location>
</feature>
<evidence type="ECO:0000313" key="3">
    <source>
        <dbReference type="EMBL" id="AJE83878.1"/>
    </source>
</evidence>
<dbReference type="EMBL" id="CP010519">
    <property type="protein sequence ID" value="AJE83878.1"/>
    <property type="molecule type" value="Genomic_DNA"/>
</dbReference>
<feature type="transmembrane region" description="Helical" evidence="2">
    <location>
        <begin position="154"/>
        <end position="174"/>
    </location>
</feature>
<feature type="transmembrane region" description="Helical" evidence="2">
    <location>
        <begin position="436"/>
        <end position="458"/>
    </location>
</feature>
<feature type="transmembrane region" description="Helical" evidence="2">
    <location>
        <begin position="353"/>
        <end position="384"/>
    </location>
</feature>
<proteinExistence type="predicted"/>
<feature type="compositionally biased region" description="Low complexity" evidence="1">
    <location>
        <begin position="96"/>
        <end position="119"/>
    </location>
</feature>
<feature type="transmembrane region" description="Helical" evidence="2">
    <location>
        <begin position="522"/>
        <end position="540"/>
    </location>
</feature>
<feature type="transmembrane region" description="Helical" evidence="2">
    <location>
        <begin position="404"/>
        <end position="429"/>
    </location>
</feature>
<evidence type="ECO:0000256" key="2">
    <source>
        <dbReference type="SAM" id="Phobius"/>
    </source>
</evidence>
<reference evidence="3 4" key="1">
    <citation type="submission" date="2015-01" db="EMBL/GenBank/DDBJ databases">
        <title>Enhanced salinomycin production by adjusting the supply of polyketide extender units in Streptomyce albus DSM 41398.</title>
        <authorList>
            <person name="Lu C."/>
        </authorList>
    </citation>
    <scope>NUCLEOTIDE SEQUENCE [LARGE SCALE GENOMIC DNA]</scope>
    <source>
        <strain evidence="4">ATCC 21838 / DSM 41398 / FERM P-419 / JCM 4703 / NBRC 107858</strain>
    </source>
</reference>
<feature type="transmembrane region" description="Helical" evidence="2">
    <location>
        <begin position="317"/>
        <end position="341"/>
    </location>
</feature>
<evidence type="ECO:0008006" key="5">
    <source>
        <dbReference type="Google" id="ProtNLM"/>
    </source>
</evidence>
<keyword evidence="2" id="KW-0472">Membrane</keyword>
<name>A0A0B5EMX6_STRA4</name>
<feature type="transmembrane region" description="Helical" evidence="2">
    <location>
        <begin position="552"/>
        <end position="568"/>
    </location>
</feature>
<keyword evidence="2" id="KW-0812">Transmembrane</keyword>
<dbReference type="KEGG" id="sals:SLNWT_3502"/>
<dbReference type="AlphaFoldDB" id="A0A0B5EMX6"/>
<keyword evidence="4" id="KW-1185">Reference proteome</keyword>
<accession>A0A0B5EMX6</accession>
<gene>
    <name evidence="3" type="ORF">SLNWT_3502</name>
</gene>
<evidence type="ECO:0000256" key="1">
    <source>
        <dbReference type="SAM" id="MobiDB-lite"/>
    </source>
</evidence>
<feature type="compositionally biased region" description="Gly residues" evidence="1">
    <location>
        <begin position="11"/>
        <end position="50"/>
    </location>
</feature>
<evidence type="ECO:0000313" key="4">
    <source>
        <dbReference type="Proteomes" id="UP000031523"/>
    </source>
</evidence>
<feature type="transmembrane region" description="Helical" evidence="2">
    <location>
        <begin position="199"/>
        <end position="218"/>
    </location>
</feature>
<keyword evidence="2" id="KW-1133">Transmembrane helix</keyword>